<dbReference type="OrthoDB" id="4161186at2759"/>
<dbReference type="Proteomes" id="UP000622797">
    <property type="component" value="Unassembled WGS sequence"/>
</dbReference>
<evidence type="ECO:0000313" key="3">
    <source>
        <dbReference type="EMBL" id="KAF4969890.1"/>
    </source>
</evidence>
<comment type="caution">
    <text evidence="3">The sequence shown here is derived from an EMBL/GenBank/DDBJ whole genome shotgun (WGS) entry which is preliminary data.</text>
</comment>
<evidence type="ECO:0000256" key="1">
    <source>
        <dbReference type="SAM" id="MobiDB-lite"/>
    </source>
</evidence>
<feature type="domain" description="PD-(D/E)XK nuclease-like" evidence="2">
    <location>
        <begin position="178"/>
        <end position="423"/>
    </location>
</feature>
<proteinExistence type="predicted"/>
<feature type="compositionally biased region" description="Low complexity" evidence="1">
    <location>
        <begin position="81"/>
        <end position="104"/>
    </location>
</feature>
<protein>
    <recommendedName>
        <fullName evidence="2">PD-(D/E)XK nuclease-like domain-containing protein</fullName>
    </recommendedName>
</protein>
<dbReference type="InterPro" id="IPR046797">
    <property type="entry name" value="PDDEXK_12"/>
</dbReference>
<feature type="compositionally biased region" description="Basic and acidic residues" evidence="1">
    <location>
        <begin position="45"/>
        <end position="64"/>
    </location>
</feature>
<reference evidence="3" key="2">
    <citation type="submission" date="2020-05" db="EMBL/GenBank/DDBJ databases">
        <authorList>
            <person name="Kim H.-S."/>
            <person name="Proctor R.H."/>
            <person name="Brown D.W."/>
        </authorList>
    </citation>
    <scope>NUCLEOTIDE SEQUENCE</scope>
    <source>
        <strain evidence="3">NRRL 20472</strain>
    </source>
</reference>
<feature type="region of interest" description="Disordered" evidence="1">
    <location>
        <begin position="1"/>
        <end position="106"/>
    </location>
</feature>
<sequence length="452" mass="50861">MSTTNYDRITRWLSEIDSSKHTQPPALKSPEKRPLPSPPMSYTSSHRDLSSPKRRRLNDIDPDKTPTAQNKITPIILPQDSQSEQASTASSASTSRNSGRSSPSKGLAALRNAKLVDYLSFDGQLPVPRPLNVVVRDIKRLAKGNGIIAIGDADNFRRSSLNLGAFRDELDEPSSAIDSLEIRPNLGQLPNLDTLVELWEEATYHQQHSLPEVAWNTAVHYPLLQAALRHARVNDSEHQQAQYFRIKPMNISSINVAGRFIPLTSRYRHNKRIDFCLFLDVTEHSLLETAIEAKVESSQHDSINHTETPWLSRFPISIGIETKKTGEDWHTALEQMTIWMSAHWKRLQDLTGQVDSLPFLPGIIVQGHDWYFVASTLGGLVDGKQRQVLIWNKVLIGSTEGLQGICQIVAVLQYLTKWVVEVYYPWLQSAVLMEELEQAVALVDEGHGTRMT</sequence>
<organism evidence="3 4">
    <name type="scientific">Fusarium sarcochroum</name>
    <dbReference type="NCBI Taxonomy" id="1208366"/>
    <lineage>
        <taxon>Eukaryota</taxon>
        <taxon>Fungi</taxon>
        <taxon>Dikarya</taxon>
        <taxon>Ascomycota</taxon>
        <taxon>Pezizomycotina</taxon>
        <taxon>Sordariomycetes</taxon>
        <taxon>Hypocreomycetidae</taxon>
        <taxon>Hypocreales</taxon>
        <taxon>Nectriaceae</taxon>
        <taxon>Fusarium</taxon>
        <taxon>Fusarium lateritium species complex</taxon>
    </lineage>
</organism>
<evidence type="ECO:0000259" key="2">
    <source>
        <dbReference type="Pfam" id="PF20516"/>
    </source>
</evidence>
<keyword evidence="4" id="KW-1185">Reference proteome</keyword>
<name>A0A8H4XD14_9HYPO</name>
<dbReference type="Pfam" id="PF20516">
    <property type="entry name" value="PDDEXK_12"/>
    <property type="match status" value="1"/>
</dbReference>
<evidence type="ECO:0000313" key="4">
    <source>
        <dbReference type="Proteomes" id="UP000622797"/>
    </source>
</evidence>
<dbReference type="AlphaFoldDB" id="A0A8H4XD14"/>
<reference evidence="3" key="1">
    <citation type="journal article" date="2020" name="BMC Genomics">
        <title>Correction to: Identification and distribution of gene clusters required for synthesis of sphingolipid metabolism inhibitors in diverse species of the filamentous fungus Fusarium.</title>
        <authorList>
            <person name="Kim H.S."/>
            <person name="Lohmar J.M."/>
            <person name="Busman M."/>
            <person name="Brown D.W."/>
            <person name="Naumann T.A."/>
            <person name="Divon H.H."/>
            <person name="Lysoe E."/>
            <person name="Uhlig S."/>
            <person name="Proctor R.H."/>
        </authorList>
    </citation>
    <scope>NUCLEOTIDE SEQUENCE</scope>
    <source>
        <strain evidence="3">NRRL 20472</strain>
    </source>
</reference>
<accession>A0A8H4XD14</accession>
<gene>
    <name evidence="3" type="ORF">FSARC_2967</name>
</gene>
<dbReference type="EMBL" id="JABEXW010000146">
    <property type="protein sequence ID" value="KAF4969890.1"/>
    <property type="molecule type" value="Genomic_DNA"/>
</dbReference>